<evidence type="ECO:0000313" key="13">
    <source>
        <dbReference type="EMBL" id="HIV27633.1"/>
    </source>
</evidence>
<comment type="subcellular location">
    <subcellularLocation>
        <location evidence="10">Cell membrane</location>
    </subcellularLocation>
</comment>
<organism evidence="13 14">
    <name type="scientific">Candidatus Ornithocaccomicrobium faecavium</name>
    <dbReference type="NCBI Taxonomy" id="2840890"/>
    <lineage>
        <taxon>Bacteria</taxon>
        <taxon>Bacillati</taxon>
        <taxon>Bacillota</taxon>
        <taxon>Clostridia</taxon>
        <taxon>Candidatus Ornithocaccomicrobium</taxon>
    </lineage>
</organism>
<evidence type="ECO:0000256" key="10">
    <source>
        <dbReference type="HAMAP-Rule" id="MF_00463"/>
    </source>
</evidence>
<dbReference type="Pfam" id="PF00037">
    <property type="entry name" value="Fer4"/>
    <property type="match status" value="1"/>
</dbReference>
<dbReference type="InterPro" id="IPR050395">
    <property type="entry name" value="4Fe4S_Ferredoxin_RnfB"/>
</dbReference>
<feature type="binding site" evidence="10">
    <location>
        <position position="76"/>
    </location>
    <ligand>
        <name>[4Fe-4S] cluster</name>
        <dbReference type="ChEBI" id="CHEBI:49883"/>
        <label>1</label>
    </ligand>
</feature>
<feature type="binding site" evidence="10">
    <location>
        <position position="51"/>
    </location>
    <ligand>
        <name>[4Fe-4S] cluster</name>
        <dbReference type="ChEBI" id="CHEBI:49883"/>
        <label>1</label>
    </ligand>
</feature>
<evidence type="ECO:0000256" key="4">
    <source>
        <dbReference type="ARBA" id="ARBA00022737"/>
    </source>
</evidence>
<dbReference type="Pfam" id="PF12798">
    <property type="entry name" value="Fer4_3"/>
    <property type="match status" value="1"/>
</dbReference>
<dbReference type="EMBL" id="DVOT01000125">
    <property type="protein sequence ID" value="HIV27633.1"/>
    <property type="molecule type" value="Genomic_DNA"/>
</dbReference>
<keyword evidence="7 10" id="KW-0408">Iron</keyword>
<dbReference type="Proteomes" id="UP000886884">
    <property type="component" value="Unassembled WGS sequence"/>
</dbReference>
<dbReference type="HAMAP" id="MF_00463">
    <property type="entry name" value="RsxB_RnfB"/>
    <property type="match status" value="1"/>
</dbReference>
<gene>
    <name evidence="10" type="primary">rnfB</name>
    <name evidence="13" type="ORF">IAA64_06660</name>
</gene>
<dbReference type="PROSITE" id="PS51656">
    <property type="entry name" value="4FE4S"/>
    <property type="match status" value="1"/>
</dbReference>
<feature type="domain" description="4Fe-4S ferredoxin-type" evidence="11">
    <location>
        <begin position="238"/>
        <end position="267"/>
    </location>
</feature>
<keyword evidence="9 10" id="KW-0472">Membrane</keyword>
<dbReference type="CDD" id="cd10549">
    <property type="entry name" value="MtMvhB_like"/>
    <property type="match status" value="2"/>
</dbReference>
<dbReference type="Pfam" id="PF04060">
    <property type="entry name" value="FeS"/>
    <property type="match status" value="1"/>
</dbReference>
<feature type="binding site" evidence="10">
    <location>
        <position position="183"/>
    </location>
    <ligand>
        <name>[4Fe-4S] cluster</name>
        <dbReference type="ChEBI" id="CHEBI:49883"/>
        <label>2</label>
    </ligand>
</feature>
<evidence type="ECO:0000256" key="8">
    <source>
        <dbReference type="ARBA" id="ARBA00023014"/>
    </source>
</evidence>
<dbReference type="GO" id="GO:0046872">
    <property type="term" value="F:metal ion binding"/>
    <property type="evidence" value="ECO:0007669"/>
    <property type="project" value="UniProtKB-KW"/>
</dbReference>
<dbReference type="InterPro" id="IPR007202">
    <property type="entry name" value="4Fe-4S_dom"/>
</dbReference>
<dbReference type="EC" id="7.-.-.-" evidence="10"/>
<accession>A0A9D1P6Q1</accession>
<feature type="domain" description="4Fe-4S" evidence="12">
    <location>
        <begin position="34"/>
        <end position="93"/>
    </location>
</feature>
<feature type="region of interest" description="Hydrophobic" evidence="10">
    <location>
        <begin position="1"/>
        <end position="28"/>
    </location>
</feature>
<dbReference type="SUPFAM" id="SSF54862">
    <property type="entry name" value="4Fe-4S ferredoxins"/>
    <property type="match status" value="1"/>
</dbReference>
<comment type="caution">
    <text evidence="13">The sequence shown here is derived from an EMBL/GenBank/DDBJ whole genome shotgun (WGS) entry which is preliminary data.</text>
</comment>
<evidence type="ECO:0000259" key="11">
    <source>
        <dbReference type="PROSITE" id="PS51379"/>
    </source>
</evidence>
<dbReference type="PANTHER" id="PTHR43560:SF1">
    <property type="entry name" value="ION-TRANSLOCATING OXIDOREDUCTASE COMPLEX SUBUNIT B"/>
    <property type="match status" value="1"/>
</dbReference>
<comment type="caution">
    <text evidence="10">Lacks conserved residue(s) required for the propagation of feature annotation.</text>
</comment>
<keyword evidence="2 10" id="KW-0004">4Fe-4S</keyword>
<name>A0A9D1P6Q1_9FIRM</name>
<evidence type="ECO:0000256" key="1">
    <source>
        <dbReference type="ARBA" id="ARBA00022448"/>
    </source>
</evidence>
<dbReference type="Gene3D" id="3.30.70.20">
    <property type="match status" value="3"/>
</dbReference>
<comment type="cofactor">
    <cofactor evidence="10">
        <name>[4Fe-4S] cluster</name>
        <dbReference type="ChEBI" id="CHEBI:49883"/>
    </cofactor>
    <text evidence="10">Binds 3 [4Fe-4S] clusters.</text>
</comment>
<dbReference type="PROSITE" id="PS51379">
    <property type="entry name" value="4FE4S_FER_2"/>
    <property type="match status" value="6"/>
</dbReference>
<keyword evidence="6 10" id="KW-0249">Electron transport</keyword>
<evidence type="ECO:0000259" key="12">
    <source>
        <dbReference type="PROSITE" id="PS51656"/>
    </source>
</evidence>
<feature type="binding site" evidence="10">
    <location>
        <position position="153"/>
    </location>
    <ligand>
        <name>[4Fe-4S] cluster</name>
        <dbReference type="ChEBI" id="CHEBI:49883"/>
        <label>3</label>
    </ligand>
</feature>
<dbReference type="AlphaFoldDB" id="A0A9D1P6Q1"/>
<feature type="domain" description="4Fe-4S ferredoxin-type" evidence="11">
    <location>
        <begin position="270"/>
        <end position="294"/>
    </location>
</feature>
<feature type="binding site" evidence="10">
    <location>
        <position position="149"/>
    </location>
    <ligand>
        <name>[4Fe-4S] cluster</name>
        <dbReference type="ChEBI" id="CHEBI:49883"/>
        <label>2</label>
    </ligand>
</feature>
<evidence type="ECO:0000256" key="6">
    <source>
        <dbReference type="ARBA" id="ARBA00022982"/>
    </source>
</evidence>
<keyword evidence="5 10" id="KW-1278">Translocase</keyword>
<keyword evidence="8 10" id="KW-0411">Iron-sulfur</keyword>
<sequence length="331" mass="34140">MEVSTIVVAALLLGGLGLVFGGVLAIVSKVFSVPADPVFDAVREALPGANCGGCGFSGCDAYARAVAEGKAGVSQCPVGGAEAAKRIAAVMGVDAARMERKVAVVMCRGDVEKCRLRFRYDGPADCRSALLAGDGDKACRYSCLGGGDCEKACPFGAIHVNENRLAVVDEEACRGCGVCVSACPRGVLALMPVEHPVHRMCSAMERGKVVRDNCSAGCLGCGKCERSCKFGALKLVNLLPEIDLSKCVGCMCCADNCPTGALKANEALRRHAVIRYGECIGCGACEAACQFGAIAGTAGQPHSVIEWNCVGCGACESACPQHCVQMVKNTN</sequence>
<evidence type="ECO:0000256" key="7">
    <source>
        <dbReference type="ARBA" id="ARBA00023004"/>
    </source>
</evidence>
<evidence type="ECO:0000256" key="5">
    <source>
        <dbReference type="ARBA" id="ARBA00022967"/>
    </source>
</evidence>
<feature type="domain" description="4Fe-4S ferredoxin-type" evidence="11">
    <location>
        <begin position="164"/>
        <end position="193"/>
    </location>
</feature>
<protein>
    <recommendedName>
        <fullName evidence="10">Ion-translocating oxidoreductase complex subunit B</fullName>
        <ecNumber evidence="10">7.-.-.-</ecNumber>
    </recommendedName>
    <alternativeName>
        <fullName evidence="10">Rnf electron transport complex subunit B</fullName>
    </alternativeName>
</protein>
<comment type="similarity">
    <text evidence="10">Belongs to the 4Fe4S bacterial-type ferredoxin family. RnfB subfamily.</text>
</comment>
<proteinExistence type="inferred from homology"/>
<reference evidence="13" key="1">
    <citation type="submission" date="2020-10" db="EMBL/GenBank/DDBJ databases">
        <authorList>
            <person name="Gilroy R."/>
        </authorList>
    </citation>
    <scope>NUCLEOTIDE SEQUENCE</scope>
    <source>
        <strain evidence="13">CHK183-6373</strain>
    </source>
</reference>
<dbReference type="Pfam" id="PF12838">
    <property type="entry name" value="Fer4_7"/>
    <property type="match status" value="1"/>
</dbReference>
<evidence type="ECO:0000256" key="2">
    <source>
        <dbReference type="ARBA" id="ARBA00022485"/>
    </source>
</evidence>
<dbReference type="GO" id="GO:0009055">
    <property type="term" value="F:electron transfer activity"/>
    <property type="evidence" value="ECO:0007669"/>
    <property type="project" value="InterPro"/>
</dbReference>
<keyword evidence="4 10" id="KW-0677">Repeat</keyword>
<dbReference type="Gene3D" id="1.10.15.40">
    <property type="entry name" value="Electron transport complex subunit B, putative Fe-S cluster"/>
    <property type="match status" value="1"/>
</dbReference>
<dbReference type="InterPro" id="IPR017900">
    <property type="entry name" value="4Fe4S_Fe_S_CS"/>
</dbReference>
<dbReference type="GO" id="GO:0022900">
    <property type="term" value="P:electron transport chain"/>
    <property type="evidence" value="ECO:0007669"/>
    <property type="project" value="UniProtKB-UniRule"/>
</dbReference>
<keyword evidence="1 10" id="KW-0813">Transport</keyword>
<evidence type="ECO:0000256" key="3">
    <source>
        <dbReference type="ARBA" id="ARBA00022723"/>
    </source>
</evidence>
<feature type="binding site" evidence="10">
    <location>
        <position position="173"/>
    </location>
    <ligand>
        <name>[4Fe-4S] cluster</name>
        <dbReference type="ChEBI" id="CHEBI:49883"/>
        <label>3</label>
    </ligand>
</feature>
<evidence type="ECO:0000256" key="9">
    <source>
        <dbReference type="ARBA" id="ARBA00023136"/>
    </source>
</evidence>
<feature type="binding site" evidence="10">
    <location>
        <position position="143"/>
    </location>
    <ligand>
        <name>[4Fe-4S] cluster</name>
        <dbReference type="ChEBI" id="CHEBI:49883"/>
        <label>2</label>
    </ligand>
</feature>
<dbReference type="Pfam" id="PF14697">
    <property type="entry name" value="Fer4_21"/>
    <property type="match status" value="1"/>
</dbReference>
<reference evidence="13" key="2">
    <citation type="journal article" date="2021" name="PeerJ">
        <title>Extensive microbial diversity within the chicken gut microbiome revealed by metagenomics and culture.</title>
        <authorList>
            <person name="Gilroy R."/>
            <person name="Ravi A."/>
            <person name="Getino M."/>
            <person name="Pursley I."/>
            <person name="Horton D.L."/>
            <person name="Alikhan N.F."/>
            <person name="Baker D."/>
            <person name="Gharbi K."/>
            <person name="Hall N."/>
            <person name="Watson M."/>
            <person name="Adriaenssens E.M."/>
            <person name="Foster-Nyarko E."/>
            <person name="Jarju S."/>
            <person name="Secka A."/>
            <person name="Antonio M."/>
            <person name="Oren A."/>
            <person name="Chaudhuri R.R."/>
            <person name="La Ragione R."/>
            <person name="Hildebrand F."/>
            <person name="Pallen M.J."/>
        </authorList>
    </citation>
    <scope>NUCLEOTIDE SEQUENCE</scope>
    <source>
        <strain evidence="13">CHK183-6373</strain>
    </source>
</reference>
<evidence type="ECO:0000313" key="14">
    <source>
        <dbReference type="Proteomes" id="UP000886884"/>
    </source>
</evidence>
<feature type="binding site" evidence="10">
    <location>
        <position position="139"/>
    </location>
    <ligand>
        <name>[4Fe-4S] cluster</name>
        <dbReference type="ChEBI" id="CHEBI:49883"/>
        <label>2</label>
    </ligand>
</feature>
<feature type="binding site" evidence="10">
    <location>
        <position position="54"/>
    </location>
    <ligand>
        <name>[4Fe-4S] cluster</name>
        <dbReference type="ChEBI" id="CHEBI:49883"/>
        <label>1</label>
    </ligand>
</feature>
<dbReference type="GO" id="GO:0005886">
    <property type="term" value="C:plasma membrane"/>
    <property type="evidence" value="ECO:0007669"/>
    <property type="project" value="UniProtKB-SubCell"/>
</dbReference>
<dbReference type="NCBIfam" id="TIGR01944">
    <property type="entry name" value="rnfB"/>
    <property type="match status" value="1"/>
</dbReference>
<keyword evidence="3 10" id="KW-0479">Metal-binding</keyword>
<dbReference type="GO" id="GO:0051539">
    <property type="term" value="F:4 iron, 4 sulfur cluster binding"/>
    <property type="evidence" value="ECO:0007669"/>
    <property type="project" value="UniProtKB-UniRule"/>
</dbReference>
<feature type="domain" description="4Fe-4S ferredoxin-type" evidence="11">
    <location>
        <begin position="299"/>
        <end position="329"/>
    </location>
</feature>
<dbReference type="PANTHER" id="PTHR43560">
    <property type="entry name" value="ION-TRANSLOCATING OXIDOREDUCTASE COMPLEX SUBUNIT B"/>
    <property type="match status" value="1"/>
</dbReference>
<dbReference type="InterPro" id="IPR010207">
    <property type="entry name" value="Elect_transpt_cplx_RnfB/RsxB"/>
</dbReference>
<feature type="domain" description="4Fe-4S ferredoxin-type" evidence="11">
    <location>
        <begin position="129"/>
        <end position="163"/>
    </location>
</feature>
<comment type="function">
    <text evidence="10">Part of a membrane-bound complex that couples electron transfer with translocation of ions across the membrane.</text>
</comment>
<keyword evidence="10" id="KW-1003">Cell membrane</keyword>
<feature type="binding site" evidence="10">
    <location>
        <position position="176"/>
    </location>
    <ligand>
        <name>[4Fe-4S] cluster</name>
        <dbReference type="ChEBI" id="CHEBI:49883"/>
        <label>3</label>
    </ligand>
</feature>
<feature type="binding site" evidence="10">
    <location>
        <position position="179"/>
    </location>
    <ligand>
        <name>[4Fe-4S] cluster</name>
        <dbReference type="ChEBI" id="CHEBI:49883"/>
        <label>3</label>
    </ligand>
</feature>
<feature type="domain" description="4Fe-4S ferredoxin-type" evidence="11">
    <location>
        <begin position="207"/>
        <end position="237"/>
    </location>
</feature>
<comment type="subunit">
    <text evidence="10">The complex is composed of six subunits: RnfA, RnfB, RnfC, RnfD, RnfE and RnfG.</text>
</comment>
<dbReference type="PROSITE" id="PS00198">
    <property type="entry name" value="4FE4S_FER_1"/>
    <property type="match status" value="3"/>
</dbReference>
<dbReference type="InterPro" id="IPR017896">
    <property type="entry name" value="4Fe4S_Fe-S-bd"/>
</dbReference>
<feature type="binding site" evidence="10">
    <location>
        <position position="59"/>
    </location>
    <ligand>
        <name>[4Fe-4S] cluster</name>
        <dbReference type="ChEBI" id="CHEBI:49883"/>
        <label>1</label>
    </ligand>
</feature>